<evidence type="ECO:0000259" key="5">
    <source>
        <dbReference type="Pfam" id="PF00155"/>
    </source>
</evidence>
<sequence>MTTFHGFSDSSALDILPSPGSQDALCKIFEATLAPGEPLLCEEFCYSGMIAASAPFQPSYIPVSSDEHGMCPESLENVLQTWPTSSRRPKLLYLTPNGSNPTGTSIPEDRKRRIYQICAKYDILIVEDDPYFFLQFKKPLAASFLSIDLESGSGGRVVRLDSFSKVLSAGLRFGWVTGPRDFLQAILFHQQASFMHVPTLTQMTIVQLLDTWGEAGFQEHVNLVQDFYRKRRDIAVACAEAHLQGLCDWVVPDAGMFLWMRVRGVRDTSELITRNAMQAGVAFLPGKPFCIRTAAGRSPDTMPFFRASYSLATPDQLDRGFRILAEILKSETAAIEQVLKFLKLYISDDHRKLKTLDRER</sequence>
<evidence type="ECO:0000256" key="2">
    <source>
        <dbReference type="ARBA" id="ARBA00022576"/>
    </source>
</evidence>
<keyword evidence="2" id="KW-0032">Aminotransferase</keyword>
<dbReference type="GO" id="GO:1901605">
    <property type="term" value="P:alpha-amino acid metabolic process"/>
    <property type="evidence" value="ECO:0007669"/>
    <property type="project" value="TreeGrafter"/>
</dbReference>
<dbReference type="AlphaFoldDB" id="A0A7R8WK89"/>
<organism evidence="6">
    <name type="scientific">Cyprideis torosa</name>
    <dbReference type="NCBI Taxonomy" id="163714"/>
    <lineage>
        <taxon>Eukaryota</taxon>
        <taxon>Metazoa</taxon>
        <taxon>Ecdysozoa</taxon>
        <taxon>Arthropoda</taxon>
        <taxon>Crustacea</taxon>
        <taxon>Oligostraca</taxon>
        <taxon>Ostracoda</taxon>
        <taxon>Podocopa</taxon>
        <taxon>Podocopida</taxon>
        <taxon>Cytherocopina</taxon>
        <taxon>Cytheroidea</taxon>
        <taxon>Cytherideidae</taxon>
        <taxon>Cyprideis</taxon>
    </lineage>
</organism>
<dbReference type="SUPFAM" id="SSF53383">
    <property type="entry name" value="PLP-dependent transferases"/>
    <property type="match status" value="1"/>
</dbReference>
<dbReference type="InterPro" id="IPR004839">
    <property type="entry name" value="Aminotransferase_I/II_large"/>
</dbReference>
<dbReference type="Gene3D" id="3.40.640.10">
    <property type="entry name" value="Type I PLP-dependent aspartate aminotransferase-like (Major domain)"/>
    <property type="match status" value="1"/>
</dbReference>
<keyword evidence="4" id="KW-0663">Pyridoxal phosphate</keyword>
<evidence type="ECO:0000256" key="3">
    <source>
        <dbReference type="ARBA" id="ARBA00022679"/>
    </source>
</evidence>
<dbReference type="GO" id="GO:0016212">
    <property type="term" value="F:kynurenine-oxoglutarate transaminase activity"/>
    <property type="evidence" value="ECO:0007669"/>
    <property type="project" value="TreeGrafter"/>
</dbReference>
<dbReference type="InterPro" id="IPR050859">
    <property type="entry name" value="Class-I_PLP-dep_aminotransf"/>
</dbReference>
<name>A0A7R8WK89_9CRUS</name>
<evidence type="ECO:0000256" key="1">
    <source>
        <dbReference type="ARBA" id="ARBA00001933"/>
    </source>
</evidence>
<evidence type="ECO:0000256" key="4">
    <source>
        <dbReference type="ARBA" id="ARBA00022898"/>
    </source>
</evidence>
<protein>
    <recommendedName>
        <fullName evidence="5">Aminotransferase class I/classII large domain-containing protein</fullName>
    </recommendedName>
</protein>
<dbReference type="Pfam" id="PF00155">
    <property type="entry name" value="Aminotran_1_2"/>
    <property type="match status" value="1"/>
</dbReference>
<dbReference type="InterPro" id="IPR015424">
    <property type="entry name" value="PyrdxlP-dep_Trfase"/>
</dbReference>
<feature type="non-terminal residue" evidence="6">
    <location>
        <position position="1"/>
    </location>
</feature>
<dbReference type="PANTHER" id="PTHR42790">
    <property type="entry name" value="AMINOTRANSFERASE"/>
    <property type="match status" value="1"/>
</dbReference>
<proteinExistence type="predicted"/>
<dbReference type="OrthoDB" id="691673at2759"/>
<dbReference type="PANTHER" id="PTHR42790:SF19">
    <property type="entry name" value="KYNURENINE_ALPHA-AMINOADIPATE AMINOTRANSFERASE, MITOCHONDRIAL"/>
    <property type="match status" value="1"/>
</dbReference>
<dbReference type="FunFam" id="3.90.1150.10:FF:000166">
    <property type="entry name" value="Kynurenine/alpha-aminoadipate aminotransferase, mitochondrial"/>
    <property type="match status" value="1"/>
</dbReference>
<keyword evidence="3" id="KW-0808">Transferase</keyword>
<dbReference type="EMBL" id="OB662779">
    <property type="protein sequence ID" value="CAD7230558.1"/>
    <property type="molecule type" value="Genomic_DNA"/>
</dbReference>
<comment type="cofactor">
    <cofactor evidence="1">
        <name>pyridoxal 5'-phosphate</name>
        <dbReference type="ChEBI" id="CHEBI:597326"/>
    </cofactor>
</comment>
<gene>
    <name evidence="6" type="ORF">CTOB1V02_LOCUS8416</name>
</gene>
<dbReference type="GO" id="GO:0030170">
    <property type="term" value="F:pyridoxal phosphate binding"/>
    <property type="evidence" value="ECO:0007669"/>
    <property type="project" value="InterPro"/>
</dbReference>
<dbReference type="InterPro" id="IPR015421">
    <property type="entry name" value="PyrdxlP-dep_Trfase_major"/>
</dbReference>
<dbReference type="CDD" id="cd00609">
    <property type="entry name" value="AAT_like"/>
    <property type="match status" value="1"/>
</dbReference>
<reference evidence="6" key="1">
    <citation type="submission" date="2020-11" db="EMBL/GenBank/DDBJ databases">
        <authorList>
            <person name="Tran Van P."/>
        </authorList>
    </citation>
    <scope>NUCLEOTIDE SEQUENCE</scope>
</reference>
<accession>A0A7R8WK89</accession>
<evidence type="ECO:0000313" key="6">
    <source>
        <dbReference type="EMBL" id="CAD7230558.1"/>
    </source>
</evidence>
<feature type="domain" description="Aminotransferase class I/classII large" evidence="5">
    <location>
        <begin position="14"/>
        <end position="319"/>
    </location>
</feature>